<dbReference type="GO" id="GO:0140359">
    <property type="term" value="F:ABC-type transporter activity"/>
    <property type="evidence" value="ECO:0007669"/>
    <property type="project" value="InterPro"/>
</dbReference>
<feature type="domain" description="ABC transmembrane type-2" evidence="6">
    <location>
        <begin position="72"/>
        <end position="303"/>
    </location>
</feature>
<organism evidence="7 8">
    <name type="scientific">Polymorphobacter multimanifer</name>
    <dbReference type="NCBI Taxonomy" id="1070431"/>
    <lineage>
        <taxon>Bacteria</taxon>
        <taxon>Pseudomonadati</taxon>
        <taxon>Pseudomonadota</taxon>
        <taxon>Alphaproteobacteria</taxon>
        <taxon>Sphingomonadales</taxon>
        <taxon>Sphingosinicellaceae</taxon>
        <taxon>Polymorphobacter</taxon>
    </lineage>
</organism>
<dbReference type="InterPro" id="IPR052522">
    <property type="entry name" value="ABC-2_transport_permease"/>
</dbReference>
<comment type="similarity">
    <text evidence="5">Belongs to the ABC-2 integral membrane protein family.</text>
</comment>
<sequence>MKTEILQNYRCQLDALLHTAGKRYVLCMAAPKSGSHNPPLQRHPEPGVVLIASVNWQGLQTLYLKEVRRFFKVQLQTIWAPAITTLLFLVIFSFALGGQRAEVLGVPFADFLGPGLIVMGMIQNSFANSSSSLLVAKVQGTIVDVLMPPLSAGELLVAFVGGAVTRAWLVGLAVWLAMVLAPGVHVPVRNILPIIYFGSMGAVMLALLGVLTGIWADKFDHAAAVTNFVVQPLTLLSGTFYTIDRVSPLLATLSAANPFFHVIDGFRSGFIGTANGDIATGAGLLLGCNIVLWVVCYRVLSSGWRLRA</sequence>
<keyword evidence="4 5" id="KW-0472">Membrane</keyword>
<dbReference type="PROSITE" id="PS51012">
    <property type="entry name" value="ABC_TM2"/>
    <property type="match status" value="1"/>
</dbReference>
<feature type="transmembrane region" description="Helical" evidence="5">
    <location>
        <begin position="78"/>
        <end position="97"/>
    </location>
</feature>
<protein>
    <recommendedName>
        <fullName evidence="5">Transport permease protein</fullName>
    </recommendedName>
</protein>
<keyword evidence="8" id="KW-1185">Reference proteome</keyword>
<keyword evidence="5" id="KW-0813">Transport</keyword>
<dbReference type="InterPro" id="IPR047817">
    <property type="entry name" value="ABC2_TM_bact-type"/>
</dbReference>
<feature type="transmembrane region" description="Helical" evidence="5">
    <location>
        <begin position="222"/>
        <end position="243"/>
    </location>
</feature>
<keyword evidence="5" id="KW-1003">Cell membrane</keyword>
<feature type="transmembrane region" description="Helical" evidence="5">
    <location>
        <begin position="155"/>
        <end position="181"/>
    </location>
</feature>
<keyword evidence="3 5" id="KW-1133">Transmembrane helix</keyword>
<evidence type="ECO:0000256" key="3">
    <source>
        <dbReference type="ARBA" id="ARBA00022989"/>
    </source>
</evidence>
<feature type="transmembrane region" description="Helical" evidence="5">
    <location>
        <begin position="278"/>
        <end position="300"/>
    </location>
</feature>
<comment type="subcellular location">
    <subcellularLocation>
        <location evidence="5">Cell inner membrane</location>
        <topology evidence="5">Multi-pass membrane protein</topology>
    </subcellularLocation>
    <subcellularLocation>
        <location evidence="1">Membrane</location>
        <topology evidence="1">Multi-pass membrane protein</topology>
    </subcellularLocation>
</comment>
<name>A0A841LDD1_9SPHN</name>
<evidence type="ECO:0000256" key="4">
    <source>
        <dbReference type="ARBA" id="ARBA00023136"/>
    </source>
</evidence>
<evidence type="ECO:0000256" key="5">
    <source>
        <dbReference type="RuleBase" id="RU361157"/>
    </source>
</evidence>
<dbReference type="EMBL" id="JACIIV010000029">
    <property type="protein sequence ID" value="MBB6229013.1"/>
    <property type="molecule type" value="Genomic_DNA"/>
</dbReference>
<evidence type="ECO:0000313" key="7">
    <source>
        <dbReference type="EMBL" id="MBB6229013.1"/>
    </source>
</evidence>
<evidence type="ECO:0000256" key="1">
    <source>
        <dbReference type="ARBA" id="ARBA00004141"/>
    </source>
</evidence>
<dbReference type="Proteomes" id="UP000538147">
    <property type="component" value="Unassembled WGS sequence"/>
</dbReference>
<evidence type="ECO:0000313" key="8">
    <source>
        <dbReference type="Proteomes" id="UP000538147"/>
    </source>
</evidence>
<comment type="caution">
    <text evidence="5">Lacks conserved residue(s) required for the propagation of feature annotation.</text>
</comment>
<evidence type="ECO:0000256" key="2">
    <source>
        <dbReference type="ARBA" id="ARBA00022692"/>
    </source>
</evidence>
<gene>
    <name evidence="7" type="ORF">FHS79_003211</name>
</gene>
<dbReference type="GO" id="GO:0005886">
    <property type="term" value="C:plasma membrane"/>
    <property type="evidence" value="ECO:0007669"/>
    <property type="project" value="UniProtKB-SubCell"/>
</dbReference>
<comment type="caution">
    <text evidence="7">The sequence shown here is derived from an EMBL/GenBank/DDBJ whole genome shotgun (WGS) entry which is preliminary data.</text>
</comment>
<dbReference type="Pfam" id="PF01061">
    <property type="entry name" value="ABC2_membrane"/>
    <property type="match status" value="1"/>
</dbReference>
<dbReference type="InterPro" id="IPR013525">
    <property type="entry name" value="ABC2_TM"/>
</dbReference>
<accession>A0A841LDD1</accession>
<reference evidence="7 8" key="1">
    <citation type="submission" date="2020-08" db="EMBL/GenBank/DDBJ databases">
        <title>Genomic Encyclopedia of Type Strains, Phase IV (KMG-IV): sequencing the most valuable type-strain genomes for metagenomic binning, comparative biology and taxonomic classification.</title>
        <authorList>
            <person name="Goeker M."/>
        </authorList>
    </citation>
    <scope>NUCLEOTIDE SEQUENCE [LARGE SCALE GENOMIC DNA]</scope>
    <source>
        <strain evidence="7 8">DSM 102189</strain>
    </source>
</reference>
<proteinExistence type="inferred from homology"/>
<keyword evidence="2 5" id="KW-0812">Transmembrane</keyword>
<dbReference type="PANTHER" id="PTHR43332:SF1">
    <property type="entry name" value="TRANSPORT PERMEASE PROTEIN"/>
    <property type="match status" value="1"/>
</dbReference>
<feature type="transmembrane region" description="Helical" evidence="5">
    <location>
        <begin position="193"/>
        <end position="215"/>
    </location>
</feature>
<dbReference type="PANTHER" id="PTHR43332">
    <property type="entry name" value="INNER MEMBRANE TRANSPORT PERMEASE YADH-RELATED"/>
    <property type="match status" value="1"/>
</dbReference>
<evidence type="ECO:0000259" key="6">
    <source>
        <dbReference type="PROSITE" id="PS51012"/>
    </source>
</evidence>
<dbReference type="AlphaFoldDB" id="A0A841LDD1"/>